<feature type="signal peptide" evidence="1">
    <location>
        <begin position="1"/>
        <end position="25"/>
    </location>
</feature>
<proteinExistence type="predicted"/>
<keyword evidence="1" id="KW-0732">Signal</keyword>
<protein>
    <submittedName>
        <fullName evidence="2">DUF6289 family protein</fullName>
    </submittedName>
</protein>
<keyword evidence="3" id="KW-1185">Reference proteome</keyword>
<accession>A0ABS8UF09</accession>
<gene>
    <name evidence="2" type="ORF">LTT95_14205</name>
</gene>
<name>A0ABS8UF09_9GAMM</name>
<reference evidence="2" key="1">
    <citation type="submission" date="2021-12" db="EMBL/GenBank/DDBJ databases">
        <authorList>
            <person name="Ulrich A."/>
        </authorList>
    </citation>
    <scope>NUCLEOTIDE SEQUENCE</scope>
    <source>
        <strain evidence="2">A1P009</strain>
    </source>
</reference>
<evidence type="ECO:0000313" key="3">
    <source>
        <dbReference type="Proteomes" id="UP001430360"/>
    </source>
</evidence>
<dbReference type="RefSeq" id="WP_232137261.1">
    <property type="nucleotide sequence ID" value="NZ_CP089507.1"/>
</dbReference>
<dbReference type="EMBL" id="JAJQKU010000004">
    <property type="protein sequence ID" value="MCD9098093.1"/>
    <property type="molecule type" value="Genomic_DNA"/>
</dbReference>
<sequence>MKTRTRWGLGILATCLLAGAGIAGANGFPGAEMYYDDAGVLVGEATFGCVPNQAWGEVTDNVVVRAGCGVSQ</sequence>
<evidence type="ECO:0000256" key="1">
    <source>
        <dbReference type="SAM" id="SignalP"/>
    </source>
</evidence>
<organism evidence="2 3">
    <name type="scientific">Luteimonas fraxinea</name>
    <dbReference type="NCBI Taxonomy" id="2901869"/>
    <lineage>
        <taxon>Bacteria</taxon>
        <taxon>Pseudomonadati</taxon>
        <taxon>Pseudomonadota</taxon>
        <taxon>Gammaproteobacteria</taxon>
        <taxon>Lysobacterales</taxon>
        <taxon>Lysobacteraceae</taxon>
        <taxon>Luteimonas</taxon>
    </lineage>
</organism>
<comment type="caution">
    <text evidence="2">The sequence shown here is derived from an EMBL/GenBank/DDBJ whole genome shotgun (WGS) entry which is preliminary data.</text>
</comment>
<reference evidence="2" key="2">
    <citation type="journal article" date="2022" name="Syst. Appl. Microbiol.">
        <title>Physiological and genomic characterisation of Luteimonas fraxinea sp. nov., a bacterial species associated with trees tolerant to ash dieback.</title>
        <authorList>
            <person name="Ulrich K."/>
            <person name="Becker R."/>
            <person name="Behrendt U."/>
            <person name="Kube M."/>
            <person name="Schneck V."/>
            <person name="Ulrich A."/>
        </authorList>
    </citation>
    <scope>NUCLEOTIDE SEQUENCE</scope>
    <source>
        <strain evidence="2">A1P009</strain>
    </source>
</reference>
<evidence type="ECO:0000313" key="2">
    <source>
        <dbReference type="EMBL" id="MCD9098093.1"/>
    </source>
</evidence>
<dbReference type="Pfam" id="PF19806">
    <property type="entry name" value="DUF6289"/>
    <property type="match status" value="1"/>
</dbReference>
<dbReference type="Proteomes" id="UP001430360">
    <property type="component" value="Unassembled WGS sequence"/>
</dbReference>
<dbReference type="InterPro" id="IPR046256">
    <property type="entry name" value="DUF6289"/>
</dbReference>
<feature type="chain" id="PRO_5045483321" evidence="1">
    <location>
        <begin position="26"/>
        <end position="72"/>
    </location>
</feature>